<dbReference type="GO" id="GO:0007165">
    <property type="term" value="P:signal transduction"/>
    <property type="evidence" value="ECO:0007669"/>
    <property type="project" value="UniProtKB-KW"/>
</dbReference>
<dbReference type="PANTHER" id="PTHR32089:SF112">
    <property type="entry name" value="LYSOZYME-LIKE PROTEIN-RELATED"/>
    <property type="match status" value="1"/>
</dbReference>
<evidence type="ECO:0000313" key="5">
    <source>
        <dbReference type="Proteomes" id="UP000215301"/>
    </source>
</evidence>
<comment type="caution">
    <text evidence="4">The sequence shown here is derived from an EMBL/GenBank/DDBJ whole genome shotgun (WGS) entry which is preliminary data.</text>
</comment>
<keyword evidence="1 2" id="KW-0807">Transducer</keyword>
<dbReference type="PROSITE" id="PS50111">
    <property type="entry name" value="CHEMOTAXIS_TRANSDUC_2"/>
    <property type="match status" value="1"/>
</dbReference>
<sequence>MITTSRDEMLDFFHKLTAFLPILFEDSVSFAIVYNEKYLEIQNCDELPINAEVGDAIPEGGAAFEALRTGNYIIKDVPKEVYGVPFKSYAIPIKDYDNAVIGVFLMGKSLEKRHKVLSLSENLAASLEQISSAIQEVSSGVEIVVNSNTKILEEVDKAIENTKGTDDILNFVQNISKQTNLLGLNAAIEAARAGEMGKGFSVVAEEIRKLSNTSSESIRRIDSILEKIQESIKSISDKINESSSFFETQAAAFEEISSSIEELSDTSQLLKELARNL</sequence>
<dbReference type="Proteomes" id="UP000215301">
    <property type="component" value="Unassembled WGS sequence"/>
</dbReference>
<dbReference type="SUPFAM" id="SSF58104">
    <property type="entry name" value="Methyl-accepting chemotaxis protein (MCP) signaling domain"/>
    <property type="match status" value="1"/>
</dbReference>
<name>A0A231VG09_THETR</name>
<dbReference type="EMBL" id="NKHD01000024">
    <property type="protein sequence ID" value="OXT07097.1"/>
    <property type="molecule type" value="Genomic_DNA"/>
</dbReference>
<gene>
    <name evidence="4" type="ORF">CE561_08730</name>
</gene>
<dbReference type="SUPFAM" id="SSF103190">
    <property type="entry name" value="Sensory domain-like"/>
    <property type="match status" value="1"/>
</dbReference>
<dbReference type="SMART" id="SM00283">
    <property type="entry name" value="MA"/>
    <property type="match status" value="1"/>
</dbReference>
<proteinExistence type="predicted"/>
<dbReference type="RefSeq" id="WP_094045569.1">
    <property type="nucleotide sequence ID" value="NZ_NKHD01000024.1"/>
</dbReference>
<dbReference type="PANTHER" id="PTHR32089">
    <property type="entry name" value="METHYL-ACCEPTING CHEMOTAXIS PROTEIN MCPB"/>
    <property type="match status" value="1"/>
</dbReference>
<evidence type="ECO:0000313" key="4">
    <source>
        <dbReference type="EMBL" id="OXT07097.1"/>
    </source>
</evidence>
<reference evidence="4 5" key="1">
    <citation type="submission" date="2017-06" db="EMBL/GenBank/DDBJ databases">
        <title>Isolation and characterization of a thermophilic and butanogenic Thermoanaerobacterium thermosaccharolyticum M5 capable of efficient degradation of hemicellulose.</title>
        <authorList>
            <person name="Xin F."/>
            <person name="Jiang Y."/>
        </authorList>
    </citation>
    <scope>NUCLEOTIDE SEQUENCE [LARGE SCALE GENOMIC DNA]</scope>
    <source>
        <strain evidence="4 5">M5</strain>
    </source>
</reference>
<evidence type="ECO:0000256" key="2">
    <source>
        <dbReference type="PROSITE-ProRule" id="PRU00284"/>
    </source>
</evidence>
<evidence type="ECO:0000256" key="1">
    <source>
        <dbReference type="ARBA" id="ARBA00023224"/>
    </source>
</evidence>
<dbReference type="Pfam" id="PF00015">
    <property type="entry name" value="MCPsignal"/>
    <property type="match status" value="1"/>
</dbReference>
<dbReference type="InterPro" id="IPR029151">
    <property type="entry name" value="Sensor-like_sf"/>
</dbReference>
<dbReference type="Gene3D" id="1.10.287.950">
    <property type="entry name" value="Methyl-accepting chemotaxis protein"/>
    <property type="match status" value="1"/>
</dbReference>
<protein>
    <submittedName>
        <fullName evidence="4">Chemotaxis protein</fullName>
    </submittedName>
</protein>
<evidence type="ECO:0000259" key="3">
    <source>
        <dbReference type="PROSITE" id="PS50111"/>
    </source>
</evidence>
<dbReference type="AlphaFoldDB" id="A0A231VG09"/>
<feature type="domain" description="Methyl-accepting transducer" evidence="3">
    <location>
        <begin position="121"/>
        <end position="277"/>
    </location>
</feature>
<accession>A0A231VG09</accession>
<dbReference type="InterPro" id="IPR004089">
    <property type="entry name" value="MCPsignal_dom"/>
</dbReference>
<dbReference type="GO" id="GO:0016020">
    <property type="term" value="C:membrane"/>
    <property type="evidence" value="ECO:0007669"/>
    <property type="project" value="InterPro"/>
</dbReference>
<organism evidence="4 5">
    <name type="scientific">Thermoanaerobacterium thermosaccharolyticum</name>
    <name type="common">Clostridium thermosaccharolyticum</name>
    <dbReference type="NCBI Taxonomy" id="1517"/>
    <lineage>
        <taxon>Bacteria</taxon>
        <taxon>Bacillati</taxon>
        <taxon>Bacillota</taxon>
        <taxon>Clostridia</taxon>
        <taxon>Thermoanaerobacterales</taxon>
        <taxon>Thermoanaerobacteraceae</taxon>
        <taxon>Thermoanaerobacterium</taxon>
    </lineage>
</organism>